<protein>
    <recommendedName>
        <fullName evidence="8">UDP-glucuronosyltransferase</fullName>
        <ecNumber evidence="8">2.4.1.17</ecNumber>
    </recommendedName>
</protein>
<name>A0AAF3FDG5_9BILA</name>
<keyword evidence="5 8" id="KW-0732">Signal</keyword>
<comment type="catalytic activity">
    <reaction evidence="6 8">
        <text>glucuronate acceptor + UDP-alpha-D-glucuronate = acceptor beta-D-glucuronoside + UDP + H(+)</text>
        <dbReference type="Rhea" id="RHEA:21032"/>
        <dbReference type="ChEBI" id="CHEBI:15378"/>
        <dbReference type="ChEBI" id="CHEBI:58052"/>
        <dbReference type="ChEBI" id="CHEBI:58223"/>
        <dbReference type="ChEBI" id="CHEBI:132367"/>
        <dbReference type="ChEBI" id="CHEBI:132368"/>
        <dbReference type="EC" id="2.4.1.17"/>
    </reaction>
</comment>
<accession>A0AAF3FDG5</accession>
<dbReference type="Proteomes" id="UP000887575">
    <property type="component" value="Unassembled WGS sequence"/>
</dbReference>
<evidence type="ECO:0000256" key="7">
    <source>
        <dbReference type="RuleBase" id="RU003718"/>
    </source>
</evidence>
<dbReference type="FunFam" id="3.40.50.2000:FF:000021">
    <property type="entry name" value="UDP-glucuronosyltransferase"/>
    <property type="match status" value="1"/>
</dbReference>
<dbReference type="PANTHER" id="PTHR48043">
    <property type="entry name" value="EG:EG0003.4 PROTEIN-RELATED"/>
    <property type="match status" value="1"/>
</dbReference>
<evidence type="ECO:0000313" key="10">
    <source>
        <dbReference type="WBParaSite" id="MBELARI_LOCUS5011"/>
    </source>
</evidence>
<evidence type="ECO:0000256" key="4">
    <source>
        <dbReference type="ARBA" id="ARBA00022679"/>
    </source>
</evidence>
<dbReference type="GO" id="GO:0015020">
    <property type="term" value="F:glucuronosyltransferase activity"/>
    <property type="evidence" value="ECO:0007669"/>
    <property type="project" value="UniProtKB-EC"/>
</dbReference>
<organism evidence="9 10">
    <name type="scientific">Mesorhabditis belari</name>
    <dbReference type="NCBI Taxonomy" id="2138241"/>
    <lineage>
        <taxon>Eukaryota</taxon>
        <taxon>Metazoa</taxon>
        <taxon>Ecdysozoa</taxon>
        <taxon>Nematoda</taxon>
        <taxon>Chromadorea</taxon>
        <taxon>Rhabditida</taxon>
        <taxon>Rhabditina</taxon>
        <taxon>Rhabditomorpha</taxon>
        <taxon>Rhabditoidea</taxon>
        <taxon>Rhabditidae</taxon>
        <taxon>Mesorhabditinae</taxon>
        <taxon>Mesorhabditis</taxon>
    </lineage>
</organism>
<comment type="similarity">
    <text evidence="2 7">Belongs to the UDP-glycosyltransferase family.</text>
</comment>
<dbReference type="GO" id="GO:0016020">
    <property type="term" value="C:membrane"/>
    <property type="evidence" value="ECO:0007669"/>
    <property type="project" value="UniProtKB-SubCell"/>
</dbReference>
<proteinExistence type="inferred from homology"/>
<dbReference type="EC" id="2.4.1.17" evidence="8"/>
<dbReference type="InterPro" id="IPR035595">
    <property type="entry name" value="UDP_glycos_trans_CS"/>
</dbReference>
<feature type="chain" id="PRO_5041770461" description="UDP-glucuronosyltransferase" evidence="8">
    <location>
        <begin position="19"/>
        <end position="461"/>
    </location>
</feature>
<evidence type="ECO:0000256" key="2">
    <source>
        <dbReference type="ARBA" id="ARBA00009995"/>
    </source>
</evidence>
<dbReference type="InterPro" id="IPR050271">
    <property type="entry name" value="UDP-glycosyltransferase"/>
</dbReference>
<dbReference type="Pfam" id="PF00201">
    <property type="entry name" value="UDPGT"/>
    <property type="match status" value="1"/>
</dbReference>
<dbReference type="SUPFAM" id="SSF53756">
    <property type="entry name" value="UDP-Glycosyltransferase/glycogen phosphorylase"/>
    <property type="match status" value="1"/>
</dbReference>
<reference evidence="10" key="1">
    <citation type="submission" date="2024-02" db="UniProtKB">
        <authorList>
            <consortium name="WormBaseParasite"/>
        </authorList>
    </citation>
    <scope>IDENTIFICATION</scope>
</reference>
<keyword evidence="3 7" id="KW-0328">Glycosyltransferase</keyword>
<dbReference type="PANTHER" id="PTHR48043:SF143">
    <property type="entry name" value="UDP-GLUCURONOSYLTRANSFERASE"/>
    <property type="match status" value="1"/>
</dbReference>
<feature type="signal peptide" evidence="8">
    <location>
        <begin position="1"/>
        <end position="18"/>
    </location>
</feature>
<evidence type="ECO:0000313" key="9">
    <source>
        <dbReference type="Proteomes" id="UP000887575"/>
    </source>
</evidence>
<dbReference type="WBParaSite" id="MBELARI_LOCUS5011">
    <property type="protein sequence ID" value="MBELARI_LOCUS5011"/>
    <property type="gene ID" value="MBELARI_LOCUS5011"/>
</dbReference>
<evidence type="ECO:0000256" key="6">
    <source>
        <dbReference type="ARBA" id="ARBA00047475"/>
    </source>
</evidence>
<dbReference type="Gene3D" id="3.40.50.2000">
    <property type="entry name" value="Glycogen Phosphorylase B"/>
    <property type="match status" value="1"/>
</dbReference>
<evidence type="ECO:0000256" key="3">
    <source>
        <dbReference type="ARBA" id="ARBA00022676"/>
    </source>
</evidence>
<evidence type="ECO:0000256" key="5">
    <source>
        <dbReference type="ARBA" id="ARBA00022729"/>
    </source>
</evidence>
<keyword evidence="9" id="KW-1185">Reference proteome</keyword>
<sequence length="461" mass="51939">MFPRNLIIFLLILCYVKAGKILVYSPSYSASHIISNGRIAETLAEAGHEVVVLIPEFMSSLSNFTGGIKKSKILRIPGVGKGYEDFGFEGGLMDSEFATVSTRAAWEVEAAKVCDLILQQKEILNHLKGEKFDAAFTEQIEFCGIGLIHYLEINKLLWLSTTPLMDANSYNLAIPQPPSYVPVIEESDHGDRMNFWERLDNQINYFKSIGIHLYGTNQMTKIFRDRISPEFPCVRELASRASIVFVNTDPIFDLPRPISLKIQYIGGLGIHEAKPLDENLSTLMSKGKRGIVFFSLGSVALFDTIPINIRKAIIHDFSQMTEYHFIIKIDNNDETTVDLLKGVTNIDTVRWIPQADLLGHSRLKLFVTHGGINGMIEAIYRSVPLVIVPIFADQFRNGRNAEMRGIGKAISKLKLAEVGKVVREIYKFDEIIIETCKISSNESKGNTSEMDRIRFIIWSIR</sequence>
<dbReference type="AlphaFoldDB" id="A0AAF3FDG5"/>
<evidence type="ECO:0000256" key="8">
    <source>
        <dbReference type="RuleBase" id="RU362059"/>
    </source>
</evidence>
<comment type="subcellular location">
    <subcellularLocation>
        <location evidence="1 8">Membrane</location>
        <topology evidence="1 8">Single-pass membrane protein</topology>
    </subcellularLocation>
</comment>
<keyword evidence="4 7" id="KW-0808">Transferase</keyword>
<dbReference type="PROSITE" id="PS00375">
    <property type="entry name" value="UDPGT"/>
    <property type="match status" value="1"/>
</dbReference>
<evidence type="ECO:0000256" key="1">
    <source>
        <dbReference type="ARBA" id="ARBA00004167"/>
    </source>
</evidence>
<dbReference type="InterPro" id="IPR002213">
    <property type="entry name" value="UDP_glucos_trans"/>
</dbReference>
<dbReference type="CDD" id="cd03784">
    <property type="entry name" value="GT1_Gtf-like"/>
    <property type="match status" value="1"/>
</dbReference>